<evidence type="ECO:0000256" key="2">
    <source>
        <dbReference type="ARBA" id="ARBA00022670"/>
    </source>
</evidence>
<keyword evidence="10" id="KW-1185">Reference proteome</keyword>
<evidence type="ECO:0000313" key="9">
    <source>
        <dbReference type="EMBL" id="SFU44842.1"/>
    </source>
</evidence>
<dbReference type="Pfam" id="PF07501">
    <property type="entry name" value="G5"/>
    <property type="match status" value="1"/>
</dbReference>
<dbReference type="AlphaFoldDB" id="A0A1I7G8Q8"/>
<feature type="transmembrane region" description="Helical" evidence="6">
    <location>
        <begin position="21"/>
        <end position="40"/>
    </location>
</feature>
<dbReference type="GO" id="GO:0008234">
    <property type="term" value="F:cysteine-type peptidase activity"/>
    <property type="evidence" value="ECO:0007669"/>
    <property type="project" value="UniProtKB-KW"/>
</dbReference>
<gene>
    <name evidence="9" type="ORF">SAMN05216508_10569</name>
</gene>
<accession>A0A1I7G8Q8</accession>
<keyword evidence="6" id="KW-1133">Transmembrane helix</keyword>
<dbReference type="Gene3D" id="2.20.230.10">
    <property type="entry name" value="Resuscitation-promoting factor rpfb"/>
    <property type="match status" value="1"/>
</dbReference>
<name>A0A1I7G8Q8_9FIRM</name>
<comment type="similarity">
    <text evidence="1">Belongs to the peptidase C40 family.</text>
</comment>
<keyword evidence="2" id="KW-0645">Protease</keyword>
<keyword evidence="5" id="KW-0788">Thiol protease</keyword>
<dbReference type="InterPro" id="IPR000064">
    <property type="entry name" value="NLP_P60_dom"/>
</dbReference>
<keyword evidence="4" id="KW-0378">Hydrolase</keyword>
<dbReference type="GO" id="GO:0006508">
    <property type="term" value="P:proteolysis"/>
    <property type="evidence" value="ECO:0007669"/>
    <property type="project" value="UniProtKB-KW"/>
</dbReference>
<evidence type="ECO:0000259" key="8">
    <source>
        <dbReference type="PROSITE" id="PS51935"/>
    </source>
</evidence>
<protein>
    <submittedName>
        <fullName evidence="9">G5 domain-containing protein</fullName>
    </submittedName>
</protein>
<dbReference type="RefSeq" id="WP_090470582.1">
    <property type="nucleotide sequence ID" value="NZ_FOWF01000006.1"/>
</dbReference>
<dbReference type="STRING" id="155865.SAMN05216515_10670"/>
<keyword evidence="6" id="KW-0812">Transmembrane</keyword>
<organism evidence="9 10">
    <name type="scientific">Eubacterium pyruvativorans</name>
    <dbReference type="NCBI Taxonomy" id="155865"/>
    <lineage>
        <taxon>Bacteria</taxon>
        <taxon>Bacillati</taxon>
        <taxon>Bacillota</taxon>
        <taxon>Clostridia</taxon>
        <taxon>Eubacteriales</taxon>
        <taxon>Eubacteriaceae</taxon>
        <taxon>Eubacterium</taxon>
    </lineage>
</organism>
<evidence type="ECO:0000256" key="1">
    <source>
        <dbReference type="ARBA" id="ARBA00007074"/>
    </source>
</evidence>
<reference evidence="9 10" key="1">
    <citation type="submission" date="2016-10" db="EMBL/GenBank/DDBJ databases">
        <authorList>
            <person name="de Groot N.N."/>
        </authorList>
    </citation>
    <scope>NUCLEOTIDE SEQUENCE [LARGE SCALE GENOMIC DNA]</scope>
    <source>
        <strain evidence="9 10">KHGC13</strain>
    </source>
</reference>
<dbReference type="PANTHER" id="PTHR47053">
    <property type="entry name" value="MUREIN DD-ENDOPEPTIDASE MEPH-RELATED"/>
    <property type="match status" value="1"/>
</dbReference>
<evidence type="ECO:0000256" key="4">
    <source>
        <dbReference type="ARBA" id="ARBA00022801"/>
    </source>
</evidence>
<feature type="domain" description="G5" evidence="7">
    <location>
        <begin position="56"/>
        <end position="136"/>
    </location>
</feature>
<dbReference type="PROSITE" id="PS51935">
    <property type="entry name" value="NLPC_P60"/>
    <property type="match status" value="1"/>
</dbReference>
<dbReference type="EMBL" id="FPBT01000005">
    <property type="protein sequence ID" value="SFU44842.1"/>
    <property type="molecule type" value="Genomic_DNA"/>
</dbReference>
<dbReference type="Gene3D" id="3.90.1720.10">
    <property type="entry name" value="endopeptidase domain like (from Nostoc punctiforme)"/>
    <property type="match status" value="1"/>
</dbReference>
<dbReference type="InterPro" id="IPR038765">
    <property type="entry name" value="Papain-like_cys_pep_sf"/>
</dbReference>
<dbReference type="SMART" id="SM01208">
    <property type="entry name" value="G5"/>
    <property type="match status" value="1"/>
</dbReference>
<evidence type="ECO:0000259" key="7">
    <source>
        <dbReference type="PROSITE" id="PS51109"/>
    </source>
</evidence>
<keyword evidence="3" id="KW-0732">Signal</keyword>
<dbReference type="PANTHER" id="PTHR47053:SF1">
    <property type="entry name" value="MUREIN DD-ENDOPEPTIDASE MEPH-RELATED"/>
    <property type="match status" value="1"/>
</dbReference>
<dbReference type="Proteomes" id="UP000198817">
    <property type="component" value="Unassembled WGS sequence"/>
</dbReference>
<evidence type="ECO:0000256" key="6">
    <source>
        <dbReference type="SAM" id="Phobius"/>
    </source>
</evidence>
<evidence type="ECO:0000313" key="10">
    <source>
        <dbReference type="Proteomes" id="UP000198817"/>
    </source>
</evidence>
<evidence type="ECO:0000256" key="5">
    <source>
        <dbReference type="ARBA" id="ARBA00022807"/>
    </source>
</evidence>
<dbReference type="OrthoDB" id="9808890at2"/>
<dbReference type="SUPFAM" id="SSF54001">
    <property type="entry name" value="Cysteine proteinases"/>
    <property type="match status" value="1"/>
</dbReference>
<feature type="domain" description="NlpC/P60" evidence="8">
    <location>
        <begin position="147"/>
        <end position="262"/>
    </location>
</feature>
<evidence type="ECO:0000256" key="3">
    <source>
        <dbReference type="ARBA" id="ARBA00022729"/>
    </source>
</evidence>
<dbReference type="Pfam" id="PF00877">
    <property type="entry name" value="NLPC_P60"/>
    <property type="match status" value="1"/>
</dbReference>
<keyword evidence="6" id="KW-0472">Membrane</keyword>
<dbReference type="InterPro" id="IPR051202">
    <property type="entry name" value="Peptidase_C40"/>
</dbReference>
<dbReference type="InterPro" id="IPR011098">
    <property type="entry name" value="G5_dom"/>
</dbReference>
<proteinExistence type="inferred from homology"/>
<sequence>MLMKIKNTEYLNRTNGMHRGFLTRAVVMALVLFMTAGLAWSTLDESVFADESENAAAKTSSVEKQLLQKKIHYRTVRVRSSKYRKTTRRVKAGREGIRTLVYHVTRVDGEPISRKLVASRVSRKAVDRKIIYGTGTFNAPKRSRLSGTSGGDVAEFALRFVGNPYRYGGSSLTRGADCSGFVMAVYSRFGVRMGHSASTQRAYGVPVSLKNAKAGDIICFPGHVGIYLGNRKIVHAMDPAHGITISRLGYNGKPILTIRRIFK</sequence>
<dbReference type="PROSITE" id="PS51109">
    <property type="entry name" value="G5"/>
    <property type="match status" value="1"/>
</dbReference>